<name>A0A8K0DIM8_9ROSA</name>
<dbReference type="Proteomes" id="UP000796880">
    <property type="component" value="Unassembled WGS sequence"/>
</dbReference>
<gene>
    <name evidence="2" type="ORF">FNV43_RR26346</name>
</gene>
<dbReference type="InterPro" id="IPR053258">
    <property type="entry name" value="Ca-permeable_cation_channel"/>
</dbReference>
<dbReference type="EMBL" id="VOIH02000012">
    <property type="protein sequence ID" value="KAF3431615.1"/>
    <property type="molecule type" value="Genomic_DNA"/>
</dbReference>
<dbReference type="OrthoDB" id="979373at2759"/>
<protein>
    <submittedName>
        <fullName evidence="2">Uncharacterized protein</fullName>
    </submittedName>
</protein>
<reference evidence="2" key="1">
    <citation type="submission" date="2020-03" db="EMBL/GenBank/DDBJ databases">
        <title>A high-quality chromosome-level genome assembly of a woody plant with both climbing and erect habits, Rhamnella rubrinervis.</title>
        <authorList>
            <person name="Lu Z."/>
            <person name="Yang Y."/>
            <person name="Zhu X."/>
            <person name="Sun Y."/>
        </authorList>
    </citation>
    <scope>NUCLEOTIDE SEQUENCE</scope>
    <source>
        <strain evidence="2">BYM</strain>
        <tissue evidence="2">Leaf</tissue>
    </source>
</reference>
<evidence type="ECO:0000256" key="1">
    <source>
        <dbReference type="SAM" id="Phobius"/>
    </source>
</evidence>
<organism evidence="2 3">
    <name type="scientific">Rhamnella rubrinervis</name>
    <dbReference type="NCBI Taxonomy" id="2594499"/>
    <lineage>
        <taxon>Eukaryota</taxon>
        <taxon>Viridiplantae</taxon>
        <taxon>Streptophyta</taxon>
        <taxon>Embryophyta</taxon>
        <taxon>Tracheophyta</taxon>
        <taxon>Spermatophyta</taxon>
        <taxon>Magnoliopsida</taxon>
        <taxon>eudicotyledons</taxon>
        <taxon>Gunneridae</taxon>
        <taxon>Pentapetalae</taxon>
        <taxon>rosids</taxon>
        <taxon>fabids</taxon>
        <taxon>Rosales</taxon>
        <taxon>Rhamnaceae</taxon>
        <taxon>rhamnoid group</taxon>
        <taxon>Rhamneae</taxon>
        <taxon>Rhamnella</taxon>
    </lineage>
</organism>
<dbReference type="PANTHER" id="PTHR34115">
    <property type="entry name" value="PROTEIN, PUTATIVE-RELATED"/>
    <property type="match status" value="1"/>
</dbReference>
<dbReference type="PANTHER" id="PTHR34115:SF13">
    <property type="entry name" value="RPB1A"/>
    <property type="match status" value="1"/>
</dbReference>
<sequence>MLNLMVALIAVMELKQEGKNASVFDTHPTTMAIFCIILAIYGTLLVTAELVRQPNENVYGGIMPKAIVCTGSLGVVILFLIILPILGWSLLLLWVVCIAKGILRLFRTPVPPQNLDYV</sequence>
<evidence type="ECO:0000313" key="3">
    <source>
        <dbReference type="Proteomes" id="UP000796880"/>
    </source>
</evidence>
<keyword evidence="1" id="KW-0812">Transmembrane</keyword>
<accession>A0A8K0DIM8</accession>
<keyword evidence="1" id="KW-0472">Membrane</keyword>
<comment type="caution">
    <text evidence="2">The sequence shown here is derived from an EMBL/GenBank/DDBJ whole genome shotgun (WGS) entry which is preliminary data.</text>
</comment>
<evidence type="ECO:0000313" key="2">
    <source>
        <dbReference type="EMBL" id="KAF3431615.1"/>
    </source>
</evidence>
<keyword evidence="1" id="KW-1133">Transmembrane helix</keyword>
<feature type="transmembrane region" description="Helical" evidence="1">
    <location>
        <begin position="31"/>
        <end position="51"/>
    </location>
</feature>
<dbReference type="AlphaFoldDB" id="A0A8K0DIM8"/>
<proteinExistence type="predicted"/>
<keyword evidence="3" id="KW-1185">Reference proteome</keyword>